<evidence type="ECO:0000259" key="5">
    <source>
        <dbReference type="Pfam" id="PF02826"/>
    </source>
</evidence>
<evidence type="ECO:0000313" key="6">
    <source>
        <dbReference type="EMBL" id="KRL07259.1"/>
    </source>
</evidence>
<evidence type="ECO:0000256" key="1">
    <source>
        <dbReference type="ARBA" id="ARBA00005854"/>
    </source>
</evidence>
<dbReference type="PANTHER" id="PTHR10996">
    <property type="entry name" value="2-HYDROXYACID DEHYDROGENASE-RELATED"/>
    <property type="match status" value="1"/>
</dbReference>
<dbReference type="Pfam" id="PF02826">
    <property type="entry name" value="2-Hacid_dh_C"/>
    <property type="match status" value="1"/>
</dbReference>
<comment type="similarity">
    <text evidence="1 3">Belongs to the D-isomer specific 2-hydroxyacid dehydrogenase family.</text>
</comment>
<dbReference type="InterPro" id="IPR050223">
    <property type="entry name" value="D-isomer_2-hydroxyacid_DH"/>
</dbReference>
<dbReference type="AlphaFoldDB" id="A0A0R1MS99"/>
<reference evidence="6 7" key="1">
    <citation type="journal article" date="2015" name="Genome Announc.">
        <title>Expanding the biotechnology potential of lactobacilli through comparative genomics of 213 strains and associated genera.</title>
        <authorList>
            <person name="Sun Z."/>
            <person name="Harris H.M."/>
            <person name="McCann A."/>
            <person name="Guo C."/>
            <person name="Argimon S."/>
            <person name="Zhang W."/>
            <person name="Yang X."/>
            <person name="Jeffery I.B."/>
            <person name="Cooney J.C."/>
            <person name="Kagawa T.F."/>
            <person name="Liu W."/>
            <person name="Song Y."/>
            <person name="Salvetti E."/>
            <person name="Wrobel A."/>
            <person name="Rasinkangas P."/>
            <person name="Parkhill J."/>
            <person name="Rea M.C."/>
            <person name="O'Sullivan O."/>
            <person name="Ritari J."/>
            <person name="Douillard F.P."/>
            <person name="Paul Ross R."/>
            <person name="Yang R."/>
            <person name="Briner A.E."/>
            <person name="Felis G.E."/>
            <person name="de Vos W.M."/>
            <person name="Barrangou R."/>
            <person name="Klaenhammer T.R."/>
            <person name="Caufield P.W."/>
            <person name="Cui Y."/>
            <person name="Zhang H."/>
            <person name="O'Toole P.W."/>
        </authorList>
    </citation>
    <scope>NUCLEOTIDE SEQUENCE [LARGE SCALE GENOMIC DNA]</scope>
    <source>
        <strain evidence="6 7">DSM 19519</strain>
    </source>
</reference>
<dbReference type="PROSITE" id="PS00671">
    <property type="entry name" value="D_2_HYDROXYACID_DH_3"/>
    <property type="match status" value="1"/>
</dbReference>
<dbReference type="GeneID" id="98311662"/>
<dbReference type="InterPro" id="IPR036291">
    <property type="entry name" value="NAD(P)-bd_dom_sf"/>
</dbReference>
<dbReference type="GO" id="GO:0005829">
    <property type="term" value="C:cytosol"/>
    <property type="evidence" value="ECO:0007669"/>
    <property type="project" value="TreeGrafter"/>
</dbReference>
<dbReference type="OrthoDB" id="9805416at2"/>
<dbReference type="PANTHER" id="PTHR10996:SF283">
    <property type="entry name" value="GLYOXYLATE_HYDROXYPYRUVATE REDUCTASE B"/>
    <property type="match status" value="1"/>
</dbReference>
<dbReference type="GO" id="GO:0051287">
    <property type="term" value="F:NAD binding"/>
    <property type="evidence" value="ECO:0007669"/>
    <property type="project" value="InterPro"/>
</dbReference>
<protein>
    <submittedName>
        <fullName evidence="6">Lactate dehydrogenase related dehydrogenase</fullName>
    </submittedName>
</protein>
<name>A0A0R1MS99_9LACO</name>
<dbReference type="Pfam" id="PF00389">
    <property type="entry name" value="2-Hacid_dh"/>
    <property type="match status" value="1"/>
</dbReference>
<dbReference type="SUPFAM" id="SSF52283">
    <property type="entry name" value="Formate/glycerate dehydrogenase catalytic domain-like"/>
    <property type="match status" value="1"/>
</dbReference>
<evidence type="ECO:0000313" key="7">
    <source>
        <dbReference type="Proteomes" id="UP000051448"/>
    </source>
</evidence>
<keyword evidence="7" id="KW-1185">Reference proteome</keyword>
<gene>
    <name evidence="6" type="ORF">FC92_GL002036</name>
</gene>
<dbReference type="GO" id="GO:0016618">
    <property type="term" value="F:hydroxypyruvate reductase [NAD(P)H] activity"/>
    <property type="evidence" value="ECO:0007669"/>
    <property type="project" value="TreeGrafter"/>
</dbReference>
<evidence type="ECO:0000259" key="4">
    <source>
        <dbReference type="Pfam" id="PF00389"/>
    </source>
</evidence>
<dbReference type="GO" id="GO:0030267">
    <property type="term" value="F:glyoxylate reductase (NADPH) activity"/>
    <property type="evidence" value="ECO:0007669"/>
    <property type="project" value="TreeGrafter"/>
</dbReference>
<dbReference type="STRING" id="1423759.FC92_GL002036"/>
<dbReference type="EMBL" id="AZDX01000007">
    <property type="protein sequence ID" value="KRL07259.1"/>
    <property type="molecule type" value="Genomic_DNA"/>
</dbReference>
<feature type="domain" description="D-isomer specific 2-hydroxyacid dehydrogenase NAD-binding" evidence="5">
    <location>
        <begin position="123"/>
        <end position="271"/>
    </location>
</feature>
<dbReference type="SUPFAM" id="SSF51735">
    <property type="entry name" value="NAD(P)-binding Rossmann-fold domains"/>
    <property type="match status" value="1"/>
</dbReference>
<proteinExistence type="inferred from homology"/>
<organism evidence="6 7">
    <name type="scientific">Liquorilactobacillus hordei DSM 19519</name>
    <dbReference type="NCBI Taxonomy" id="1423759"/>
    <lineage>
        <taxon>Bacteria</taxon>
        <taxon>Bacillati</taxon>
        <taxon>Bacillota</taxon>
        <taxon>Bacilli</taxon>
        <taxon>Lactobacillales</taxon>
        <taxon>Lactobacillaceae</taxon>
        <taxon>Liquorilactobacillus</taxon>
    </lineage>
</organism>
<sequence length="303" mass="33413">MQLVYVVDPIADDGITLLKEKGFAVFRLSKSQTIKESLKLIDPTKVTALIIRATKITVSELQSFPNLKIIARHGVGVDNLPLDYIKENKIRLTYTPGLNAISVAELTLTLMLDLLKKIPVNRKDNFYDGELLAGKTIGLIGYGKIAQKLSLILKPFGINLLVYNHRPKKLAYGTQVELDEIAKSSDIVSLHVPATPETTQMINDDFFIQMKQSAFLINTARGALIDSDSLYSALTAHKIAGAALDVLDSGQIHTIQEIQALKNVIFTPHIGASSREILQQSSLRCAQEILLLEKGETAIQSYF</sequence>
<evidence type="ECO:0000256" key="2">
    <source>
        <dbReference type="ARBA" id="ARBA00023002"/>
    </source>
</evidence>
<accession>A0A0R1MS99</accession>
<dbReference type="PATRIC" id="fig|1423759.3.peg.2128"/>
<dbReference type="InterPro" id="IPR029753">
    <property type="entry name" value="D-isomer_DH_CS"/>
</dbReference>
<comment type="caution">
    <text evidence="6">The sequence shown here is derived from an EMBL/GenBank/DDBJ whole genome shotgun (WGS) entry which is preliminary data.</text>
</comment>
<dbReference type="RefSeq" id="WP_083481894.1">
    <property type="nucleotide sequence ID" value="NZ_AZDX01000007.1"/>
</dbReference>
<dbReference type="InterPro" id="IPR006140">
    <property type="entry name" value="D-isomer_DH_NAD-bd"/>
</dbReference>
<feature type="domain" description="D-isomer specific 2-hydroxyacid dehydrogenase catalytic" evidence="4">
    <location>
        <begin position="4"/>
        <end position="298"/>
    </location>
</feature>
<evidence type="ECO:0000256" key="3">
    <source>
        <dbReference type="RuleBase" id="RU003719"/>
    </source>
</evidence>
<dbReference type="Proteomes" id="UP000051448">
    <property type="component" value="Unassembled WGS sequence"/>
</dbReference>
<dbReference type="Gene3D" id="3.40.50.720">
    <property type="entry name" value="NAD(P)-binding Rossmann-like Domain"/>
    <property type="match status" value="2"/>
</dbReference>
<keyword evidence="2 3" id="KW-0560">Oxidoreductase</keyword>
<dbReference type="InterPro" id="IPR006139">
    <property type="entry name" value="D-isomer_2_OHA_DH_cat_dom"/>
</dbReference>